<dbReference type="Proteomes" id="UP000694844">
    <property type="component" value="Chromosome 1"/>
</dbReference>
<proteinExistence type="predicted"/>
<evidence type="ECO:0000313" key="3">
    <source>
        <dbReference type="RefSeq" id="XP_022287157.1"/>
    </source>
</evidence>
<sequence length="138" mass="15744">MSNEGSTGDEFSKSQLQKWEGQLSEEERARLAIIEWKNDQKVDFKKPLKDYPQIGIGLAGIATFVIGRILYYGTYKKKASKYQTVRLSNYVIATRFYAQGFFVLCAASIVVKPVCEYLWKKYVKGEDSLAAKNNNNHT</sequence>
<dbReference type="OrthoDB" id="6150767at2759"/>
<reference evidence="3" key="2">
    <citation type="submission" date="2025-08" db="UniProtKB">
        <authorList>
            <consortium name="RefSeq"/>
        </authorList>
    </citation>
    <scope>IDENTIFICATION</scope>
    <source>
        <tissue evidence="3">Whole sample</tissue>
    </source>
</reference>
<name>A0A8B8A6R4_CRAVI</name>
<evidence type="ECO:0000313" key="2">
    <source>
        <dbReference type="Proteomes" id="UP000694844"/>
    </source>
</evidence>
<keyword evidence="2" id="KW-1185">Reference proteome</keyword>
<gene>
    <name evidence="3" type="primary">LOC111099928</name>
</gene>
<dbReference type="RefSeq" id="XP_022287157.1">
    <property type="nucleotide sequence ID" value="XM_022431449.1"/>
</dbReference>
<dbReference type="GeneID" id="111099928"/>
<evidence type="ECO:0000256" key="1">
    <source>
        <dbReference type="SAM" id="Phobius"/>
    </source>
</evidence>
<dbReference type="AlphaFoldDB" id="A0A8B8A6R4"/>
<reference evidence="2" key="1">
    <citation type="submission" date="2024-06" db="UniProtKB">
        <authorList>
            <consortium name="RefSeq"/>
        </authorList>
    </citation>
    <scope>NUCLEOTIDE SEQUENCE [LARGE SCALE GENOMIC DNA]</scope>
</reference>
<accession>A0A8B8A6R4</accession>
<keyword evidence="1" id="KW-1133">Transmembrane helix</keyword>
<feature type="transmembrane region" description="Helical" evidence="1">
    <location>
        <begin position="92"/>
        <end position="111"/>
    </location>
</feature>
<organism evidence="2 3">
    <name type="scientific">Crassostrea virginica</name>
    <name type="common">Eastern oyster</name>
    <dbReference type="NCBI Taxonomy" id="6565"/>
    <lineage>
        <taxon>Eukaryota</taxon>
        <taxon>Metazoa</taxon>
        <taxon>Spiralia</taxon>
        <taxon>Lophotrochozoa</taxon>
        <taxon>Mollusca</taxon>
        <taxon>Bivalvia</taxon>
        <taxon>Autobranchia</taxon>
        <taxon>Pteriomorphia</taxon>
        <taxon>Ostreida</taxon>
        <taxon>Ostreoidea</taxon>
        <taxon>Ostreidae</taxon>
        <taxon>Crassostrea</taxon>
    </lineage>
</organism>
<protein>
    <submittedName>
        <fullName evidence="3">Uncharacterized protein LOC111099928</fullName>
    </submittedName>
</protein>
<feature type="transmembrane region" description="Helical" evidence="1">
    <location>
        <begin position="51"/>
        <end position="71"/>
    </location>
</feature>
<keyword evidence="1" id="KW-0812">Transmembrane</keyword>
<keyword evidence="1" id="KW-0472">Membrane</keyword>
<dbReference type="KEGG" id="cvn:111099928"/>